<sequence>MNRIRFRAWERGSDPQVEVRSLSANRSFRAEPLALARSVLAGRIAESVPSGQHDLAAYEAWDANGWSDALPFYLATLDQHYHDTTPDYRAVHARVLDRYSRAHPIPTEEVPVDLSWTTLARPVPPRATRADILRRRRTTLVPERTELRLTDLSAVLWEATRKLAAFRSPEIAADSGNAMTNFGPSLDVYLVVYEVSGIASGLYRYDVNAHAMGLLKEGDFRSIMRTVIVGQPATATAAASVVYVSDVKRHQWRYRHARALRGLWIDTAKVANELLWSLAARYIVPHMTPAIDDVVANEFLGLGAGLEHEVVHAISFSGPSAEPTHDRG</sequence>
<dbReference type="InterPro" id="IPR052544">
    <property type="entry name" value="Bacteriocin_Proc_Enz"/>
</dbReference>
<dbReference type="InterPro" id="IPR000415">
    <property type="entry name" value="Nitroreductase-like"/>
</dbReference>
<protein>
    <recommendedName>
        <fullName evidence="3">SagB/ThcOx family dehydrogenase</fullName>
    </recommendedName>
</protein>
<accession>A0A6L9XSV2</accession>
<evidence type="ECO:0000313" key="1">
    <source>
        <dbReference type="EMBL" id="NEN04453.1"/>
    </source>
</evidence>
<reference evidence="1 2" key="1">
    <citation type="journal article" date="2014" name="J. Microbiol.">
        <title>Diaminobutyricibacter tongyongensis gen. nov., sp. nov. and Homoserinibacter gongjuensis gen. nov., sp. nov. belong to the family Microbacteriaceae.</title>
        <authorList>
            <person name="Kim S.J."/>
            <person name="Ahn J.H."/>
            <person name="Weon H.Y."/>
            <person name="Hamada M."/>
            <person name="Suzuki K."/>
            <person name="Kwon S.W."/>
        </authorList>
    </citation>
    <scope>NUCLEOTIDE SEQUENCE [LARGE SCALE GENOMIC DNA]</scope>
    <source>
        <strain evidence="1 2">NBRC 108724</strain>
    </source>
</reference>
<dbReference type="AlphaFoldDB" id="A0A6L9XSV2"/>
<dbReference type="RefSeq" id="WP_163287575.1">
    <property type="nucleotide sequence ID" value="NZ_JAAGWY010000001.1"/>
</dbReference>
<name>A0A6L9XSV2_9MICO</name>
<gene>
    <name evidence="1" type="ORF">G3T36_01075</name>
</gene>
<dbReference type="PANTHER" id="PTHR43745:SF2">
    <property type="entry name" value="NITROREDUCTASE MJ1384-RELATED"/>
    <property type="match status" value="1"/>
</dbReference>
<dbReference type="Proteomes" id="UP000474967">
    <property type="component" value="Unassembled WGS sequence"/>
</dbReference>
<dbReference type="Gene3D" id="3.40.109.10">
    <property type="entry name" value="NADH Oxidase"/>
    <property type="match status" value="1"/>
</dbReference>
<keyword evidence="2" id="KW-1185">Reference proteome</keyword>
<organism evidence="1 2">
    <name type="scientific">Leifsonia tongyongensis</name>
    <dbReference type="NCBI Taxonomy" id="1268043"/>
    <lineage>
        <taxon>Bacteria</taxon>
        <taxon>Bacillati</taxon>
        <taxon>Actinomycetota</taxon>
        <taxon>Actinomycetes</taxon>
        <taxon>Micrococcales</taxon>
        <taxon>Microbacteriaceae</taxon>
        <taxon>Leifsonia</taxon>
    </lineage>
</organism>
<dbReference type="PANTHER" id="PTHR43745">
    <property type="entry name" value="NITROREDUCTASE MJ1384-RELATED"/>
    <property type="match status" value="1"/>
</dbReference>
<evidence type="ECO:0000313" key="2">
    <source>
        <dbReference type="Proteomes" id="UP000474967"/>
    </source>
</evidence>
<dbReference type="EMBL" id="JAAGWY010000001">
    <property type="protein sequence ID" value="NEN04453.1"/>
    <property type="molecule type" value="Genomic_DNA"/>
</dbReference>
<evidence type="ECO:0008006" key="3">
    <source>
        <dbReference type="Google" id="ProtNLM"/>
    </source>
</evidence>
<dbReference type="GO" id="GO:0016491">
    <property type="term" value="F:oxidoreductase activity"/>
    <property type="evidence" value="ECO:0007669"/>
    <property type="project" value="InterPro"/>
</dbReference>
<comment type="caution">
    <text evidence="1">The sequence shown here is derived from an EMBL/GenBank/DDBJ whole genome shotgun (WGS) entry which is preliminary data.</text>
</comment>
<proteinExistence type="predicted"/>